<reference evidence="1 2" key="1">
    <citation type="journal article" date="2022" name="bioRxiv">
        <title>The genome of the oomycete Peronosclerospora sorghi, a cosmopolitan pathogen of maize and sorghum, is inflated with dispersed pseudogenes.</title>
        <authorList>
            <person name="Fletcher K."/>
            <person name="Martin F."/>
            <person name="Isakeit T."/>
            <person name="Cavanaugh K."/>
            <person name="Magill C."/>
            <person name="Michelmore R."/>
        </authorList>
    </citation>
    <scope>NUCLEOTIDE SEQUENCE [LARGE SCALE GENOMIC DNA]</scope>
    <source>
        <strain evidence="1">P6</strain>
    </source>
</reference>
<accession>A0ACC0VJD1</accession>
<organism evidence="1 2">
    <name type="scientific">Peronosclerospora sorghi</name>
    <dbReference type="NCBI Taxonomy" id="230839"/>
    <lineage>
        <taxon>Eukaryota</taxon>
        <taxon>Sar</taxon>
        <taxon>Stramenopiles</taxon>
        <taxon>Oomycota</taxon>
        <taxon>Peronosporomycetes</taxon>
        <taxon>Peronosporales</taxon>
        <taxon>Peronosporaceae</taxon>
        <taxon>Peronosclerospora</taxon>
    </lineage>
</organism>
<gene>
    <name evidence="1" type="ORF">PsorP6_016358</name>
</gene>
<evidence type="ECO:0000313" key="1">
    <source>
        <dbReference type="EMBL" id="KAI9906480.1"/>
    </source>
</evidence>
<comment type="caution">
    <text evidence="1">The sequence shown here is derived from an EMBL/GenBank/DDBJ whole genome shotgun (WGS) entry which is preliminary data.</text>
</comment>
<name>A0ACC0VJD1_9STRA</name>
<dbReference type="Proteomes" id="UP001163321">
    <property type="component" value="Chromosome 8"/>
</dbReference>
<dbReference type="EMBL" id="CM047587">
    <property type="protein sequence ID" value="KAI9906480.1"/>
    <property type="molecule type" value="Genomic_DNA"/>
</dbReference>
<evidence type="ECO:0000313" key="2">
    <source>
        <dbReference type="Proteomes" id="UP001163321"/>
    </source>
</evidence>
<proteinExistence type="predicted"/>
<keyword evidence="2" id="KW-1185">Reference proteome</keyword>
<sequence length="659" mass="74958">MVCELCGTQSFLEARNETQDAEDMGMDVATVSKTLKQRRERKPKRKMEAEDGAMEQTQQRSTTTGPRLKVRPTLPPLRDCVLATQMVLDAMARTLVARIGPDTFPAQAYPNVVRSLWFKFLETWGVKGTKPLLHCYNEFFLYYTREEEKEESMDPAVTMNLLEQWNAEWERNQNERAQLQERAQDDTSGREEGGEEEEEEEEEDDESDDERTPRAGDATPRRKDKYVKTNVRQPGTLNKFSMVDLIGLLMLASRVLNLGLVPSDFAEWVATGVIPYHNALATTCAHEPAVKESVKFVAQFFQAAMKRHRARTVQIAYAATHLMYHMGLRLPPLNVPLAVHRLCATMGFPNQVFRNFQWIAGYMNVTGDVPEPPLLLQAERDGCPRFSPPTEEDKARVDGILESEVGIVAHVVVAIKMCANWHEWIYERREPVEDEEDEEHADDESKRNDHKRQRTAPPAAAVHTSDRLTRRDLDAYTAFARQVLVNPDRCGVPDALHEHVDELARIEDAMDRASRRNALKQNVVYAYPALHVDGVLAETDQAIEQRLERLRARATSSAAAQAADTSEHSSTAFFYPRLFLCAYRSGLHAATEHVLELLCRKIDAPIASVLPLLAELDKRMQSLICHFERTAFHVNVVEQGHAQWKAREQRTIAHRVVRA</sequence>
<protein>
    <submittedName>
        <fullName evidence="1">Uncharacterized protein</fullName>
    </submittedName>
</protein>